<protein>
    <submittedName>
        <fullName evidence="6">Precorrin-6Y C5,15-methyltransferase (Decarboxylating)</fullName>
    </submittedName>
</protein>
<name>A0A1G9VLQ5_9PSEU</name>
<reference evidence="7" key="1">
    <citation type="submission" date="2016-10" db="EMBL/GenBank/DDBJ databases">
        <authorList>
            <person name="Varghese N."/>
            <person name="Submissions S."/>
        </authorList>
    </citation>
    <scope>NUCLEOTIDE SEQUENCE [LARGE SCALE GENOMIC DNA]</scope>
    <source>
        <strain evidence="7">DSM 44796</strain>
    </source>
</reference>
<gene>
    <name evidence="6" type="ORF">SAMN04488074_1267</name>
</gene>
<evidence type="ECO:0000256" key="5">
    <source>
        <dbReference type="ARBA" id="ARBA00022691"/>
    </source>
</evidence>
<dbReference type="SUPFAM" id="SSF53335">
    <property type="entry name" value="S-adenosyl-L-methionine-dependent methyltransferases"/>
    <property type="match status" value="1"/>
</dbReference>
<evidence type="ECO:0000313" key="6">
    <source>
        <dbReference type="EMBL" id="SDM73124.1"/>
    </source>
</evidence>
<keyword evidence="5" id="KW-0949">S-adenosyl-L-methionine</keyword>
<dbReference type="GO" id="GO:0008168">
    <property type="term" value="F:methyltransferase activity"/>
    <property type="evidence" value="ECO:0007669"/>
    <property type="project" value="UniProtKB-KW"/>
</dbReference>
<evidence type="ECO:0000256" key="1">
    <source>
        <dbReference type="ARBA" id="ARBA00004953"/>
    </source>
</evidence>
<dbReference type="EMBL" id="FNET01000026">
    <property type="protein sequence ID" value="SDM73124.1"/>
    <property type="molecule type" value="Genomic_DNA"/>
</dbReference>
<dbReference type="InterPro" id="IPR050714">
    <property type="entry name" value="Cobalamin_biosynth_MTase"/>
</dbReference>
<dbReference type="GO" id="GO:0009236">
    <property type="term" value="P:cobalamin biosynthetic process"/>
    <property type="evidence" value="ECO:0007669"/>
    <property type="project" value="UniProtKB-KW"/>
</dbReference>
<dbReference type="Proteomes" id="UP000199682">
    <property type="component" value="Unassembled WGS sequence"/>
</dbReference>
<evidence type="ECO:0000256" key="4">
    <source>
        <dbReference type="ARBA" id="ARBA00022679"/>
    </source>
</evidence>
<keyword evidence="4 6" id="KW-0808">Transferase</keyword>
<comment type="pathway">
    <text evidence="1">Cofactor biosynthesis; adenosylcobalamin biosynthesis.</text>
</comment>
<evidence type="ECO:0000313" key="7">
    <source>
        <dbReference type="Proteomes" id="UP000199682"/>
    </source>
</evidence>
<dbReference type="GO" id="GO:0032259">
    <property type="term" value="P:methylation"/>
    <property type="evidence" value="ECO:0007669"/>
    <property type="project" value="UniProtKB-KW"/>
</dbReference>
<dbReference type="AlphaFoldDB" id="A0A1G9VLQ5"/>
<proteinExistence type="predicted"/>
<accession>A0A1G9VLQ5</accession>
<dbReference type="PANTHER" id="PTHR43182:SF1">
    <property type="entry name" value="COBALT-PRECORRIN-7 C(5)-METHYLTRANSFERASE"/>
    <property type="match status" value="1"/>
</dbReference>
<keyword evidence="3 6" id="KW-0489">Methyltransferase</keyword>
<evidence type="ECO:0000256" key="3">
    <source>
        <dbReference type="ARBA" id="ARBA00022603"/>
    </source>
</evidence>
<keyword evidence="2" id="KW-0169">Cobalamin biosynthesis</keyword>
<dbReference type="Gene3D" id="3.40.50.150">
    <property type="entry name" value="Vaccinia Virus protein VP39"/>
    <property type="match status" value="1"/>
</dbReference>
<organism evidence="6 7">
    <name type="scientific">Lentzea albidocapillata subsp. violacea</name>
    <dbReference type="NCBI Taxonomy" id="128104"/>
    <lineage>
        <taxon>Bacteria</taxon>
        <taxon>Bacillati</taxon>
        <taxon>Actinomycetota</taxon>
        <taxon>Actinomycetes</taxon>
        <taxon>Pseudonocardiales</taxon>
        <taxon>Pseudonocardiaceae</taxon>
        <taxon>Lentzea</taxon>
    </lineage>
</organism>
<dbReference type="PANTHER" id="PTHR43182">
    <property type="entry name" value="COBALT-PRECORRIN-6B C(15)-METHYLTRANSFERASE (DECARBOXYLATING)"/>
    <property type="match status" value="1"/>
</dbReference>
<evidence type="ECO:0000256" key="2">
    <source>
        <dbReference type="ARBA" id="ARBA00022573"/>
    </source>
</evidence>
<sequence>MPVEKLREAAGRPVEIVDAEDGLRPALNVCRAHSAVIVRLAEGIGPAEIGAGLAGWRRTLTVQDGDELIAVDPRDAVTRRWGAPDAVLCLADSEFLRSNDGWALPDDAYGSRTHVLGAEVRAFVLARLAPRPGVLVWDVLAGSGAVGVECARLGAAVIAVEPDPVQCVRIIANASAHGVDVRVEEAELDAPSLPRPDSVFVGRGELSAVKASAAVSARRIVVATESVDEIVPARDALQAAGYEVEGVHWTASRLLDSGFAPATPVTLLWGNKK</sequence>
<dbReference type="InterPro" id="IPR029063">
    <property type="entry name" value="SAM-dependent_MTases_sf"/>
</dbReference>